<protein>
    <recommendedName>
        <fullName evidence="4">RNA polymerase sigma factor 70 region 4 type 2 domain-containing protein</fullName>
    </recommendedName>
</protein>
<dbReference type="InterPro" id="IPR036388">
    <property type="entry name" value="WH-like_DNA-bd_sf"/>
</dbReference>
<dbReference type="AlphaFoldDB" id="A0A921FNN4"/>
<accession>A0A921FNN4</accession>
<proteinExistence type="predicted"/>
<evidence type="ECO:0000256" key="1">
    <source>
        <dbReference type="SAM" id="MobiDB-lite"/>
    </source>
</evidence>
<evidence type="ECO:0008006" key="4">
    <source>
        <dbReference type="Google" id="ProtNLM"/>
    </source>
</evidence>
<sequence length="59" mass="6566">MNALPEPQQRVIVLAHRDGYTQREIAAPFGTPTWHNQISDQGRPDPIEERNAGDALSLS</sequence>
<evidence type="ECO:0000313" key="3">
    <source>
        <dbReference type="Proteomes" id="UP000703315"/>
    </source>
</evidence>
<dbReference type="InterPro" id="IPR013324">
    <property type="entry name" value="RNA_pol_sigma_r3/r4-like"/>
</dbReference>
<evidence type="ECO:0000313" key="2">
    <source>
        <dbReference type="EMBL" id="HJF15238.1"/>
    </source>
</evidence>
<dbReference type="Gene3D" id="1.10.10.10">
    <property type="entry name" value="Winged helix-like DNA-binding domain superfamily/Winged helix DNA-binding domain"/>
    <property type="match status" value="1"/>
</dbReference>
<reference evidence="2" key="1">
    <citation type="journal article" date="2021" name="PeerJ">
        <title>Extensive microbial diversity within the chicken gut microbiome revealed by metagenomics and culture.</title>
        <authorList>
            <person name="Gilroy R."/>
            <person name="Ravi A."/>
            <person name="Getino M."/>
            <person name="Pursley I."/>
            <person name="Horton D.L."/>
            <person name="Alikhan N.F."/>
            <person name="Baker D."/>
            <person name="Gharbi K."/>
            <person name="Hall N."/>
            <person name="Watson M."/>
            <person name="Adriaenssens E.M."/>
            <person name="Foster-Nyarko E."/>
            <person name="Jarju S."/>
            <person name="Secka A."/>
            <person name="Antonio M."/>
            <person name="Oren A."/>
            <person name="Chaudhuri R.R."/>
            <person name="La Ragione R."/>
            <person name="Hildebrand F."/>
            <person name="Pallen M.J."/>
        </authorList>
    </citation>
    <scope>NUCLEOTIDE SEQUENCE</scope>
    <source>
        <strain evidence="2">ChiHjej13B12-14962</strain>
    </source>
</reference>
<gene>
    <name evidence="2" type="ORF">K8V32_10640</name>
</gene>
<dbReference type="EMBL" id="DYXC01000118">
    <property type="protein sequence ID" value="HJF15238.1"/>
    <property type="molecule type" value="Genomic_DNA"/>
</dbReference>
<reference evidence="2" key="2">
    <citation type="submission" date="2021-09" db="EMBL/GenBank/DDBJ databases">
        <authorList>
            <person name="Gilroy R."/>
        </authorList>
    </citation>
    <scope>NUCLEOTIDE SEQUENCE</scope>
    <source>
        <strain evidence="2">ChiHjej13B12-14962</strain>
    </source>
</reference>
<comment type="caution">
    <text evidence="2">The sequence shown here is derived from an EMBL/GenBank/DDBJ whole genome shotgun (WGS) entry which is preliminary data.</text>
</comment>
<feature type="region of interest" description="Disordered" evidence="1">
    <location>
        <begin position="31"/>
        <end position="59"/>
    </location>
</feature>
<dbReference type="SUPFAM" id="SSF88659">
    <property type="entry name" value="Sigma3 and sigma4 domains of RNA polymerase sigma factors"/>
    <property type="match status" value="1"/>
</dbReference>
<dbReference type="Proteomes" id="UP000703315">
    <property type="component" value="Unassembled WGS sequence"/>
</dbReference>
<feature type="compositionally biased region" description="Basic and acidic residues" evidence="1">
    <location>
        <begin position="42"/>
        <end position="52"/>
    </location>
</feature>
<name>A0A921FNN4_9MICC</name>
<organism evidence="2 3">
    <name type="scientific">Enteractinococcus helveticum</name>
    <dbReference type="NCBI Taxonomy" id="1837282"/>
    <lineage>
        <taxon>Bacteria</taxon>
        <taxon>Bacillati</taxon>
        <taxon>Actinomycetota</taxon>
        <taxon>Actinomycetes</taxon>
        <taxon>Micrococcales</taxon>
        <taxon>Micrococcaceae</taxon>
    </lineage>
</organism>